<dbReference type="GO" id="GO:0003677">
    <property type="term" value="F:DNA binding"/>
    <property type="evidence" value="ECO:0007669"/>
    <property type="project" value="UniProtKB-KW"/>
</dbReference>
<dbReference type="AlphaFoldDB" id="A0A662DE60"/>
<name>A0A662DE60_UNCAE</name>
<evidence type="ECO:0000259" key="4">
    <source>
        <dbReference type="PROSITE" id="PS50949"/>
    </source>
</evidence>
<accession>A0A662DE60</accession>
<keyword evidence="1" id="KW-0805">Transcription regulation</keyword>
<organism evidence="5 6">
    <name type="scientific">Aerophobetes bacterium</name>
    <dbReference type="NCBI Taxonomy" id="2030807"/>
    <lineage>
        <taxon>Bacteria</taxon>
        <taxon>Candidatus Aerophobota</taxon>
    </lineage>
</organism>
<dbReference type="PROSITE" id="PS50949">
    <property type="entry name" value="HTH_GNTR"/>
    <property type="match status" value="1"/>
</dbReference>
<dbReference type="PANTHER" id="PTHR43537">
    <property type="entry name" value="TRANSCRIPTIONAL REGULATOR, GNTR FAMILY"/>
    <property type="match status" value="1"/>
</dbReference>
<feature type="non-terminal residue" evidence="5">
    <location>
        <position position="110"/>
    </location>
</feature>
<evidence type="ECO:0000256" key="3">
    <source>
        <dbReference type="ARBA" id="ARBA00023163"/>
    </source>
</evidence>
<dbReference type="EMBL" id="QMQA01000167">
    <property type="protein sequence ID" value="RLE12412.1"/>
    <property type="molecule type" value="Genomic_DNA"/>
</dbReference>
<comment type="caution">
    <text evidence="5">The sequence shown here is derived from an EMBL/GenBank/DDBJ whole genome shotgun (WGS) entry which is preliminary data.</text>
</comment>
<dbReference type="InterPro" id="IPR000524">
    <property type="entry name" value="Tscrpt_reg_HTH_GntR"/>
</dbReference>
<dbReference type="GO" id="GO:0003700">
    <property type="term" value="F:DNA-binding transcription factor activity"/>
    <property type="evidence" value="ECO:0007669"/>
    <property type="project" value="InterPro"/>
</dbReference>
<dbReference type="SUPFAM" id="SSF46785">
    <property type="entry name" value="Winged helix' DNA-binding domain"/>
    <property type="match status" value="1"/>
</dbReference>
<keyword evidence="3" id="KW-0804">Transcription</keyword>
<dbReference type="InterPro" id="IPR036390">
    <property type="entry name" value="WH_DNA-bd_sf"/>
</dbReference>
<feature type="domain" description="HTH gntR-type" evidence="4">
    <location>
        <begin position="15"/>
        <end position="82"/>
    </location>
</feature>
<reference evidence="5 6" key="1">
    <citation type="submission" date="2018-06" db="EMBL/GenBank/DDBJ databases">
        <title>Extensive metabolic versatility and redundancy in microbially diverse, dynamic hydrothermal sediments.</title>
        <authorList>
            <person name="Dombrowski N."/>
            <person name="Teske A."/>
            <person name="Baker B.J."/>
        </authorList>
    </citation>
    <scope>NUCLEOTIDE SEQUENCE [LARGE SCALE GENOMIC DNA]</scope>
    <source>
        <strain evidence="5">B3_G15</strain>
    </source>
</reference>
<keyword evidence="2" id="KW-0238">DNA-binding</keyword>
<dbReference type="Proteomes" id="UP000280417">
    <property type="component" value="Unassembled WGS sequence"/>
</dbReference>
<evidence type="ECO:0000256" key="2">
    <source>
        <dbReference type="ARBA" id="ARBA00023125"/>
    </source>
</evidence>
<dbReference type="PRINTS" id="PR00035">
    <property type="entry name" value="HTHGNTR"/>
</dbReference>
<dbReference type="CDD" id="cd07377">
    <property type="entry name" value="WHTH_GntR"/>
    <property type="match status" value="1"/>
</dbReference>
<protein>
    <submittedName>
        <fullName evidence="5">GntR family transcriptional regulator</fullName>
    </submittedName>
</protein>
<proteinExistence type="predicted"/>
<gene>
    <name evidence="5" type="ORF">DRJ04_06260</name>
</gene>
<dbReference type="Gene3D" id="1.10.10.10">
    <property type="entry name" value="Winged helix-like DNA-binding domain superfamily/Winged helix DNA-binding domain"/>
    <property type="match status" value="1"/>
</dbReference>
<evidence type="ECO:0000313" key="5">
    <source>
        <dbReference type="EMBL" id="RLE12412.1"/>
    </source>
</evidence>
<dbReference type="InterPro" id="IPR036388">
    <property type="entry name" value="WH-like_DNA-bd_sf"/>
</dbReference>
<sequence>MEKIIDELPSFKQPETITSVVVRHLEDAILKGKIKKGTRLVERELAEKFKVSRLPIREALRELQAAGLVRIVPRKGAVVSQISLEEVKEIYAVKCLIESFAAGEAAKRIT</sequence>
<dbReference type="Pfam" id="PF00392">
    <property type="entry name" value="GntR"/>
    <property type="match status" value="1"/>
</dbReference>
<evidence type="ECO:0000256" key="1">
    <source>
        <dbReference type="ARBA" id="ARBA00023015"/>
    </source>
</evidence>
<dbReference type="SMART" id="SM00345">
    <property type="entry name" value="HTH_GNTR"/>
    <property type="match status" value="1"/>
</dbReference>
<evidence type="ECO:0000313" key="6">
    <source>
        <dbReference type="Proteomes" id="UP000280417"/>
    </source>
</evidence>
<dbReference type="PANTHER" id="PTHR43537:SF24">
    <property type="entry name" value="GLUCONATE OPERON TRANSCRIPTIONAL REPRESSOR"/>
    <property type="match status" value="1"/>
</dbReference>